<name>A0A1A0M9Q9_MYCMU</name>
<dbReference type="Proteomes" id="UP000093962">
    <property type="component" value="Unassembled WGS sequence"/>
</dbReference>
<proteinExistence type="predicted"/>
<dbReference type="Pfam" id="PF03492">
    <property type="entry name" value="Methyltransf_7"/>
    <property type="match status" value="1"/>
</dbReference>
<keyword evidence="2" id="KW-0460">Magnesium</keyword>
<dbReference type="RefSeq" id="WP_061002734.1">
    <property type="nucleotide sequence ID" value="NZ_LSKA01000221.1"/>
</dbReference>
<organism evidence="3 5">
    <name type="scientific">Mycolicibacterium mucogenicum</name>
    <name type="common">Mycobacterium mucogenicum</name>
    <dbReference type="NCBI Taxonomy" id="56689"/>
    <lineage>
        <taxon>Bacteria</taxon>
        <taxon>Bacillati</taxon>
        <taxon>Actinomycetota</taxon>
        <taxon>Actinomycetes</taxon>
        <taxon>Mycobacteriales</taxon>
        <taxon>Mycobacteriaceae</taxon>
        <taxon>Mycolicibacterium</taxon>
    </lineage>
</organism>
<sequence>MPESSVVVQPDPIGSSRLQTVGLRTATKLFEQAAAEVPLPAAPRPVVIAEYGSGNAHNGLLPIGAGITALRKRIRPEHPIAVTHTDIPDNDFSALFRTLRDDAFSYLRADRATFASAVGRSYLSQILPSEGVHLGWSAWAIQWLSRMPADIPDHIQPSYSADAQVRAAYARQAAHDWHEFIAFRGRELSPGGRLVVMTMGQHDDGRLGLEPLFDGLMRALTDLQDQRLVTAEELRRMRLPIVGRSEADFRSPFAPSGRFERLRITHLVVADEPDRFWQQYQKDRDATAFAKSWVGFTRAAVFDTLLEALDPADAGRRCRLADALEAALIELLVAAPEPMPIPVAHIVVEKQQRES</sequence>
<reference evidence="3 5" key="1">
    <citation type="submission" date="2016-06" db="EMBL/GenBank/DDBJ databases">
        <authorList>
            <person name="Kjaerup R.B."/>
            <person name="Dalgaard T.S."/>
            <person name="Juul-Madsen H.R."/>
        </authorList>
    </citation>
    <scope>NUCLEOTIDE SEQUENCE [LARGE SCALE GENOMIC DNA]</scope>
    <source>
        <strain evidence="3 5">1199456.5</strain>
    </source>
</reference>
<keyword evidence="3" id="KW-0489">Methyltransferase</keyword>
<dbReference type="InterPro" id="IPR029063">
    <property type="entry name" value="SAM-dependent_MTases_sf"/>
</dbReference>
<dbReference type="AlphaFoldDB" id="A0A1A0M9Q9"/>
<dbReference type="Gene3D" id="3.40.50.150">
    <property type="entry name" value="Vaccinia Virus protein VP39"/>
    <property type="match status" value="1"/>
</dbReference>
<evidence type="ECO:0000256" key="1">
    <source>
        <dbReference type="ARBA" id="ARBA00022723"/>
    </source>
</evidence>
<evidence type="ECO:0000313" key="4">
    <source>
        <dbReference type="EMBL" id="TDK85663.1"/>
    </source>
</evidence>
<keyword evidence="1" id="KW-0479">Metal-binding</keyword>
<dbReference type="InterPro" id="IPR042086">
    <property type="entry name" value="MeTrfase_capping"/>
</dbReference>
<protein>
    <submittedName>
        <fullName evidence="3">SAM-dependent methyltransferase</fullName>
    </submittedName>
</protein>
<accession>A0A1A0M9Q9</accession>
<dbReference type="Proteomes" id="UP000294929">
    <property type="component" value="Unassembled WGS sequence"/>
</dbReference>
<dbReference type="EMBL" id="SDLO01000023">
    <property type="protein sequence ID" value="TDK85663.1"/>
    <property type="molecule type" value="Genomic_DNA"/>
</dbReference>
<evidence type="ECO:0000313" key="3">
    <source>
        <dbReference type="EMBL" id="OBA82224.1"/>
    </source>
</evidence>
<gene>
    <name evidence="3" type="ORF">A5642_27900</name>
    <name evidence="4" type="ORF">EUA03_21845</name>
</gene>
<dbReference type="SUPFAM" id="SSF53335">
    <property type="entry name" value="S-adenosyl-L-methionine-dependent methyltransferases"/>
    <property type="match status" value="1"/>
</dbReference>
<dbReference type="GO" id="GO:0032259">
    <property type="term" value="P:methylation"/>
    <property type="evidence" value="ECO:0007669"/>
    <property type="project" value="UniProtKB-KW"/>
</dbReference>
<dbReference type="OrthoDB" id="465670at2"/>
<dbReference type="GO" id="GO:0046872">
    <property type="term" value="F:metal ion binding"/>
    <property type="evidence" value="ECO:0007669"/>
    <property type="project" value="UniProtKB-KW"/>
</dbReference>
<reference evidence="4 6" key="2">
    <citation type="submission" date="2019-01" db="EMBL/GenBank/DDBJ databases">
        <title>High-quality-draft genome sequences of five non-tuberculosis mycobacteriaceae isolated from a nosocomial environment.</title>
        <authorList>
            <person name="Tiago I."/>
            <person name="Alarico S."/>
            <person name="Pereira S.G."/>
            <person name="Coelho C."/>
            <person name="Maranha A."/>
            <person name="Empadinhas N."/>
        </authorList>
    </citation>
    <scope>NUCLEOTIDE SEQUENCE [LARGE SCALE GENOMIC DNA]</scope>
    <source>
        <strain evidence="4 6">24AIII</strain>
    </source>
</reference>
<keyword evidence="3" id="KW-0808">Transferase</keyword>
<evidence type="ECO:0000313" key="5">
    <source>
        <dbReference type="Proteomes" id="UP000093962"/>
    </source>
</evidence>
<evidence type="ECO:0000313" key="6">
    <source>
        <dbReference type="Proteomes" id="UP000294929"/>
    </source>
</evidence>
<dbReference type="EMBL" id="LZSF01000226">
    <property type="protein sequence ID" value="OBA82224.1"/>
    <property type="molecule type" value="Genomic_DNA"/>
</dbReference>
<dbReference type="Gene3D" id="1.10.1200.270">
    <property type="entry name" value="Methyltransferase, alpha-helical capping domain"/>
    <property type="match status" value="1"/>
</dbReference>
<dbReference type="GO" id="GO:0008168">
    <property type="term" value="F:methyltransferase activity"/>
    <property type="evidence" value="ECO:0007669"/>
    <property type="project" value="UniProtKB-KW"/>
</dbReference>
<evidence type="ECO:0000256" key="2">
    <source>
        <dbReference type="ARBA" id="ARBA00022842"/>
    </source>
</evidence>
<dbReference type="InterPro" id="IPR005299">
    <property type="entry name" value="MeTrfase_7"/>
</dbReference>
<comment type="caution">
    <text evidence="3">The sequence shown here is derived from an EMBL/GenBank/DDBJ whole genome shotgun (WGS) entry which is preliminary data.</text>
</comment>
<dbReference type="PANTHER" id="PTHR31009">
    <property type="entry name" value="S-ADENOSYL-L-METHIONINE:CARBOXYL METHYLTRANSFERASE FAMILY PROTEIN"/>
    <property type="match status" value="1"/>
</dbReference>